<keyword evidence="1" id="KW-0472">Membrane</keyword>
<keyword evidence="3" id="KW-1185">Reference proteome</keyword>
<sequence length="106" mass="11933">MSTLPITPAAPACLQPIHPQEEVATEAQTPTTMQPVRALILLLVAFVGFLAAFPAERQWQNAKFPRRAALLMKRREEQALRNCFFSPVQCLLPINDKALRKFVPHN</sequence>
<dbReference type="AlphaFoldDB" id="A0A4U5MQ75"/>
<dbReference type="EMBL" id="AZBU02000006">
    <property type="protein sequence ID" value="TKR71771.1"/>
    <property type="molecule type" value="Genomic_DNA"/>
</dbReference>
<feature type="transmembrane region" description="Helical" evidence="1">
    <location>
        <begin position="35"/>
        <end position="53"/>
    </location>
</feature>
<dbReference type="OrthoDB" id="5875205at2759"/>
<organism evidence="2 3">
    <name type="scientific">Steinernema carpocapsae</name>
    <name type="common">Entomopathogenic nematode</name>
    <dbReference type="NCBI Taxonomy" id="34508"/>
    <lineage>
        <taxon>Eukaryota</taxon>
        <taxon>Metazoa</taxon>
        <taxon>Ecdysozoa</taxon>
        <taxon>Nematoda</taxon>
        <taxon>Chromadorea</taxon>
        <taxon>Rhabditida</taxon>
        <taxon>Tylenchina</taxon>
        <taxon>Panagrolaimomorpha</taxon>
        <taxon>Strongyloidoidea</taxon>
        <taxon>Steinernematidae</taxon>
        <taxon>Steinernema</taxon>
    </lineage>
</organism>
<accession>A0A4U5MQ75</accession>
<dbReference type="Proteomes" id="UP000298663">
    <property type="component" value="Unassembled WGS sequence"/>
</dbReference>
<keyword evidence="1" id="KW-1133">Transmembrane helix</keyword>
<evidence type="ECO:0000313" key="3">
    <source>
        <dbReference type="Proteomes" id="UP000298663"/>
    </source>
</evidence>
<evidence type="ECO:0000256" key="1">
    <source>
        <dbReference type="SAM" id="Phobius"/>
    </source>
</evidence>
<comment type="caution">
    <text evidence="2">The sequence shown here is derived from an EMBL/GenBank/DDBJ whole genome shotgun (WGS) entry which is preliminary data.</text>
</comment>
<keyword evidence="1" id="KW-0812">Transmembrane</keyword>
<evidence type="ECO:0000313" key="2">
    <source>
        <dbReference type="EMBL" id="TKR71771.1"/>
    </source>
</evidence>
<gene>
    <name evidence="2" type="ORF">L596_019315</name>
</gene>
<reference evidence="2 3" key="1">
    <citation type="journal article" date="2015" name="Genome Biol.">
        <title>Comparative genomics of Steinernema reveals deeply conserved gene regulatory networks.</title>
        <authorList>
            <person name="Dillman A.R."/>
            <person name="Macchietto M."/>
            <person name="Porter C.F."/>
            <person name="Rogers A."/>
            <person name="Williams B."/>
            <person name="Antoshechkin I."/>
            <person name="Lee M.M."/>
            <person name="Goodwin Z."/>
            <person name="Lu X."/>
            <person name="Lewis E.E."/>
            <person name="Goodrich-Blair H."/>
            <person name="Stock S.P."/>
            <person name="Adams B.J."/>
            <person name="Sternberg P.W."/>
            <person name="Mortazavi A."/>
        </authorList>
    </citation>
    <scope>NUCLEOTIDE SEQUENCE [LARGE SCALE GENOMIC DNA]</scope>
    <source>
        <strain evidence="2 3">ALL</strain>
    </source>
</reference>
<proteinExistence type="predicted"/>
<protein>
    <submittedName>
        <fullName evidence="2">Uncharacterized protein</fullName>
    </submittedName>
</protein>
<reference evidence="2 3" key="2">
    <citation type="journal article" date="2019" name="G3 (Bethesda)">
        <title>Hybrid Assembly of the Genome of the Entomopathogenic Nematode Steinernema carpocapsae Identifies the X-Chromosome.</title>
        <authorList>
            <person name="Serra L."/>
            <person name="Macchietto M."/>
            <person name="Macias-Munoz A."/>
            <person name="McGill C.J."/>
            <person name="Rodriguez I.M."/>
            <person name="Rodriguez B."/>
            <person name="Murad R."/>
            <person name="Mortazavi A."/>
        </authorList>
    </citation>
    <scope>NUCLEOTIDE SEQUENCE [LARGE SCALE GENOMIC DNA]</scope>
    <source>
        <strain evidence="2 3">ALL</strain>
    </source>
</reference>
<name>A0A4U5MQ75_STECR</name>